<evidence type="ECO:0000313" key="2">
    <source>
        <dbReference type="Proteomes" id="UP000317715"/>
    </source>
</evidence>
<protein>
    <submittedName>
        <fullName evidence="1">Uncharacterized protein</fullName>
    </submittedName>
</protein>
<sequence>MGYHSGMDEAAGTPGNDASAASSWEVMVLLSVAVVITLDGGTDKIDT</sequence>
<organism evidence="1 2">
    <name type="scientific">Paenarthrobacter aurescens</name>
    <name type="common">Arthrobacter aurescens</name>
    <dbReference type="NCBI Taxonomy" id="43663"/>
    <lineage>
        <taxon>Bacteria</taxon>
        <taxon>Bacillati</taxon>
        <taxon>Actinomycetota</taxon>
        <taxon>Actinomycetes</taxon>
        <taxon>Micrococcales</taxon>
        <taxon>Micrococcaceae</taxon>
        <taxon>Paenarthrobacter</taxon>
    </lineage>
</organism>
<keyword evidence="2" id="KW-1185">Reference proteome</keyword>
<dbReference type="EMBL" id="BJMD01000038">
    <property type="protein sequence ID" value="GEB21166.1"/>
    <property type="molecule type" value="Genomic_DNA"/>
</dbReference>
<dbReference type="Proteomes" id="UP000317715">
    <property type="component" value="Unassembled WGS sequence"/>
</dbReference>
<dbReference type="AlphaFoldDB" id="A0A4Y3NPP4"/>
<gene>
    <name evidence="1" type="ORF">AAU01_39210</name>
</gene>
<name>A0A4Y3NPP4_PAEAU</name>
<accession>A0A4Y3NPP4</accession>
<comment type="caution">
    <text evidence="1">The sequence shown here is derived from an EMBL/GenBank/DDBJ whole genome shotgun (WGS) entry which is preliminary data.</text>
</comment>
<proteinExistence type="predicted"/>
<reference evidence="1 2" key="1">
    <citation type="submission" date="2019-06" db="EMBL/GenBank/DDBJ databases">
        <title>Whole genome shotgun sequence of Paenarthrobacter aurescens NBRC 12136.</title>
        <authorList>
            <person name="Hosoyama A."/>
            <person name="Uohara A."/>
            <person name="Ohji S."/>
            <person name="Ichikawa N."/>
        </authorList>
    </citation>
    <scope>NUCLEOTIDE SEQUENCE [LARGE SCALE GENOMIC DNA]</scope>
    <source>
        <strain evidence="1 2">NBRC 12136</strain>
    </source>
</reference>
<evidence type="ECO:0000313" key="1">
    <source>
        <dbReference type="EMBL" id="GEB21166.1"/>
    </source>
</evidence>